<reference evidence="6" key="1">
    <citation type="submission" date="2010-07" db="EMBL/GenBank/DDBJ databases">
        <title>The genome sequence of Gaeumannomyces graminis var. tritici strain R3-111a-1.</title>
        <authorList>
            <consortium name="The Broad Institute Genome Sequencing Platform"/>
            <person name="Ma L.-J."/>
            <person name="Dead R."/>
            <person name="Young S."/>
            <person name="Zeng Q."/>
            <person name="Koehrsen M."/>
            <person name="Alvarado L."/>
            <person name="Berlin A."/>
            <person name="Chapman S.B."/>
            <person name="Chen Z."/>
            <person name="Freedman E."/>
            <person name="Gellesch M."/>
            <person name="Goldberg J."/>
            <person name="Griggs A."/>
            <person name="Gujja S."/>
            <person name="Heilman E.R."/>
            <person name="Heiman D."/>
            <person name="Hepburn T."/>
            <person name="Howarth C."/>
            <person name="Jen D."/>
            <person name="Larson L."/>
            <person name="Mehta T."/>
            <person name="Neiman D."/>
            <person name="Pearson M."/>
            <person name="Roberts A."/>
            <person name="Saif S."/>
            <person name="Shea T."/>
            <person name="Shenoy N."/>
            <person name="Sisk P."/>
            <person name="Stolte C."/>
            <person name="Sykes S."/>
            <person name="Walk T."/>
            <person name="White J."/>
            <person name="Yandava C."/>
            <person name="Haas B."/>
            <person name="Nusbaum C."/>
            <person name="Birren B."/>
        </authorList>
    </citation>
    <scope>NUCLEOTIDE SEQUENCE [LARGE SCALE GENOMIC DNA]</scope>
    <source>
        <strain evidence="6">R3-111a-1</strain>
    </source>
</reference>
<dbReference type="InterPro" id="IPR002110">
    <property type="entry name" value="Ankyrin_rpt"/>
</dbReference>
<dbReference type="PROSITE" id="PS50297">
    <property type="entry name" value="ANK_REP_REGION"/>
    <property type="match status" value="1"/>
</dbReference>
<evidence type="ECO:0000256" key="2">
    <source>
        <dbReference type="ARBA" id="ARBA00023043"/>
    </source>
</evidence>
<evidence type="ECO:0000313" key="6">
    <source>
        <dbReference type="Proteomes" id="UP000006039"/>
    </source>
</evidence>
<evidence type="ECO:0000256" key="3">
    <source>
        <dbReference type="PROSITE-ProRule" id="PRU00023"/>
    </source>
</evidence>
<dbReference type="EnsemblFungi" id="EJT71369">
    <property type="protein sequence ID" value="EJT71369"/>
    <property type="gene ID" value="GGTG_10628"/>
</dbReference>
<organism evidence="4">
    <name type="scientific">Gaeumannomyces tritici (strain R3-111a-1)</name>
    <name type="common">Wheat and barley take-all root rot fungus</name>
    <name type="synonym">Gaeumannomyces graminis var. tritici</name>
    <dbReference type="NCBI Taxonomy" id="644352"/>
    <lineage>
        <taxon>Eukaryota</taxon>
        <taxon>Fungi</taxon>
        <taxon>Dikarya</taxon>
        <taxon>Ascomycota</taxon>
        <taxon>Pezizomycotina</taxon>
        <taxon>Sordariomycetes</taxon>
        <taxon>Sordariomycetidae</taxon>
        <taxon>Magnaporthales</taxon>
        <taxon>Magnaporthaceae</taxon>
        <taxon>Gaeumannomyces</taxon>
    </lineage>
</organism>
<dbReference type="PANTHER" id="PTHR24189:SF50">
    <property type="entry name" value="ANKYRIN REPEAT AND SOCS BOX PROTEIN 2"/>
    <property type="match status" value="1"/>
</dbReference>
<dbReference type="SUPFAM" id="SSF48403">
    <property type="entry name" value="Ankyrin repeat"/>
    <property type="match status" value="1"/>
</dbReference>
<evidence type="ECO:0000256" key="1">
    <source>
        <dbReference type="ARBA" id="ARBA00022737"/>
    </source>
</evidence>
<dbReference type="eggNOG" id="ENOG502R16Z">
    <property type="taxonomic scope" value="Eukaryota"/>
</dbReference>
<dbReference type="InterPro" id="IPR036770">
    <property type="entry name" value="Ankyrin_rpt-contain_sf"/>
</dbReference>
<feature type="repeat" description="ANK" evidence="3">
    <location>
        <begin position="229"/>
        <end position="261"/>
    </location>
</feature>
<dbReference type="VEuPathDB" id="FungiDB:GGTG_10628"/>
<dbReference type="Gene3D" id="1.25.40.20">
    <property type="entry name" value="Ankyrin repeat-containing domain"/>
    <property type="match status" value="2"/>
</dbReference>
<evidence type="ECO:0000313" key="5">
    <source>
        <dbReference type="EnsemblFungi" id="EJT71369"/>
    </source>
</evidence>
<name>J3PAV3_GAET3</name>
<reference evidence="4" key="3">
    <citation type="submission" date="2010-09" db="EMBL/GenBank/DDBJ databases">
        <title>Annotation of Gaeumannomyces graminis var. tritici R3-111a-1.</title>
        <authorList>
            <consortium name="The Broad Institute Genome Sequencing Platform"/>
            <person name="Ma L.-J."/>
            <person name="Dead R."/>
            <person name="Young S.K."/>
            <person name="Zeng Q."/>
            <person name="Gargeya S."/>
            <person name="Fitzgerald M."/>
            <person name="Haas B."/>
            <person name="Abouelleil A."/>
            <person name="Alvarado L."/>
            <person name="Arachchi H.M."/>
            <person name="Berlin A."/>
            <person name="Brown A."/>
            <person name="Chapman S.B."/>
            <person name="Chen Z."/>
            <person name="Dunbar C."/>
            <person name="Freedman E."/>
            <person name="Gearin G."/>
            <person name="Gellesch M."/>
            <person name="Goldberg J."/>
            <person name="Griggs A."/>
            <person name="Gujja S."/>
            <person name="Heiman D."/>
            <person name="Howarth C."/>
            <person name="Larson L."/>
            <person name="Lui A."/>
            <person name="MacDonald P.J.P."/>
            <person name="Mehta T."/>
            <person name="Montmayeur A."/>
            <person name="Murphy C."/>
            <person name="Neiman D."/>
            <person name="Pearson M."/>
            <person name="Priest M."/>
            <person name="Roberts A."/>
            <person name="Saif S."/>
            <person name="Shea T."/>
            <person name="Shenoy N."/>
            <person name="Sisk P."/>
            <person name="Stolte C."/>
            <person name="Sykes S."/>
            <person name="Yandava C."/>
            <person name="Wortman J."/>
            <person name="Nusbaum C."/>
            <person name="Birren B."/>
        </authorList>
    </citation>
    <scope>NUCLEOTIDE SEQUENCE</scope>
    <source>
        <strain evidence="4">R3-111a-1</strain>
    </source>
</reference>
<dbReference type="Proteomes" id="UP000006039">
    <property type="component" value="Unassembled WGS sequence"/>
</dbReference>
<dbReference type="AlphaFoldDB" id="J3PAV3"/>
<accession>J3PAV3</accession>
<reference evidence="5" key="4">
    <citation type="journal article" date="2015" name="G3 (Bethesda)">
        <title>Genome sequences of three phytopathogenic species of the Magnaporthaceae family of fungi.</title>
        <authorList>
            <person name="Okagaki L.H."/>
            <person name="Nunes C.C."/>
            <person name="Sailsbery J."/>
            <person name="Clay B."/>
            <person name="Brown D."/>
            <person name="John T."/>
            <person name="Oh Y."/>
            <person name="Young N."/>
            <person name="Fitzgerald M."/>
            <person name="Haas B.J."/>
            <person name="Zeng Q."/>
            <person name="Young S."/>
            <person name="Adiconis X."/>
            <person name="Fan L."/>
            <person name="Levin J.Z."/>
            <person name="Mitchell T.K."/>
            <person name="Okubara P.A."/>
            <person name="Farman M.L."/>
            <person name="Kohn L.M."/>
            <person name="Birren B."/>
            <person name="Ma L.-J."/>
            <person name="Dean R.A."/>
        </authorList>
    </citation>
    <scope>NUCLEOTIDE SEQUENCE</scope>
    <source>
        <strain evidence="5">R3-111a-1</strain>
    </source>
</reference>
<reference evidence="5" key="5">
    <citation type="submission" date="2018-04" db="UniProtKB">
        <authorList>
            <consortium name="EnsemblFungi"/>
        </authorList>
    </citation>
    <scope>IDENTIFICATION</scope>
    <source>
        <strain evidence="5">R3-111a-1</strain>
    </source>
</reference>
<proteinExistence type="predicted"/>
<protein>
    <submittedName>
        <fullName evidence="4 5">Uncharacterized protein</fullName>
    </submittedName>
</protein>
<dbReference type="RefSeq" id="XP_009226766.1">
    <property type="nucleotide sequence ID" value="XM_009228502.1"/>
</dbReference>
<sequence length="283" mass="29421">MAPTVQDLVREAVKLAEADDVDGLKRVLSEFQSAPREPASHTSSDPMFDMQPALDAALRNANVGAAGELLAHGCKPYSGAVSAALQSCKPETGFNLASFECLLAHGWDVNHSTGHLGDALIMAIKYSLFPLAEFLLRNGADPNRNESGAMFPTALGAACGSAEAPPDLVRLLLEKGADAREGAALLAAASAEGGRADVLEVLLQDGAGAALINEVPAGGEYDRFLDEEYWGTPLHGAAAKGNAECVALLLAKGASKEIRNGAGRTPKETAEKHSHGECARLLV</sequence>
<dbReference type="OrthoDB" id="194358at2759"/>
<dbReference type="SMART" id="SM00248">
    <property type="entry name" value="ANK"/>
    <property type="match status" value="4"/>
</dbReference>
<reference evidence="4" key="2">
    <citation type="submission" date="2010-07" db="EMBL/GenBank/DDBJ databases">
        <authorList>
            <consortium name="The Broad Institute Genome Sequencing Platform"/>
            <consortium name="Broad Institute Genome Sequencing Center for Infectious Disease"/>
            <person name="Ma L.-J."/>
            <person name="Dead R."/>
            <person name="Young S."/>
            <person name="Zeng Q."/>
            <person name="Koehrsen M."/>
            <person name="Alvarado L."/>
            <person name="Berlin A."/>
            <person name="Chapman S.B."/>
            <person name="Chen Z."/>
            <person name="Freedman E."/>
            <person name="Gellesch M."/>
            <person name="Goldberg J."/>
            <person name="Griggs A."/>
            <person name="Gujja S."/>
            <person name="Heilman E.R."/>
            <person name="Heiman D."/>
            <person name="Hepburn T."/>
            <person name="Howarth C."/>
            <person name="Jen D."/>
            <person name="Larson L."/>
            <person name="Mehta T."/>
            <person name="Neiman D."/>
            <person name="Pearson M."/>
            <person name="Roberts A."/>
            <person name="Saif S."/>
            <person name="Shea T."/>
            <person name="Shenoy N."/>
            <person name="Sisk P."/>
            <person name="Stolte C."/>
            <person name="Sykes S."/>
            <person name="Walk T."/>
            <person name="White J."/>
            <person name="Yandava C."/>
            <person name="Haas B."/>
            <person name="Nusbaum C."/>
            <person name="Birren B."/>
        </authorList>
    </citation>
    <scope>NUCLEOTIDE SEQUENCE</scope>
    <source>
        <strain evidence="4">R3-111a-1</strain>
    </source>
</reference>
<dbReference type="STRING" id="644352.J3PAV3"/>
<keyword evidence="1" id="KW-0677">Repeat</keyword>
<keyword evidence="6" id="KW-1185">Reference proteome</keyword>
<dbReference type="Pfam" id="PF12796">
    <property type="entry name" value="Ank_2"/>
    <property type="match status" value="2"/>
</dbReference>
<dbReference type="HOGENOM" id="CLU_064330_0_0_1"/>
<dbReference type="PANTHER" id="PTHR24189">
    <property type="entry name" value="MYOTROPHIN"/>
    <property type="match status" value="1"/>
</dbReference>
<keyword evidence="2 3" id="KW-0040">ANK repeat</keyword>
<dbReference type="GeneID" id="20351086"/>
<dbReference type="EMBL" id="GL385400">
    <property type="protein sequence ID" value="EJT71369.1"/>
    <property type="molecule type" value="Genomic_DNA"/>
</dbReference>
<evidence type="ECO:0000313" key="4">
    <source>
        <dbReference type="EMBL" id="EJT71369.1"/>
    </source>
</evidence>
<dbReference type="PROSITE" id="PS50088">
    <property type="entry name" value="ANK_REPEAT"/>
    <property type="match status" value="1"/>
</dbReference>
<dbReference type="InterPro" id="IPR050745">
    <property type="entry name" value="Multifunctional_regulatory"/>
</dbReference>
<gene>
    <name evidence="5" type="primary">20351086</name>
    <name evidence="4" type="ORF">GGTG_10628</name>
</gene>